<evidence type="ECO:0000313" key="10">
    <source>
        <dbReference type="Proteomes" id="UP001218218"/>
    </source>
</evidence>
<feature type="transmembrane region" description="Helical" evidence="7">
    <location>
        <begin position="168"/>
        <end position="185"/>
    </location>
</feature>
<sequence length="249" mass="28291">MHLLRRVPVRALPRCARVSAPRRPFYSSSSRRSYNNQGYFRFLDDIPQNTVFWGIIGLNGTIFAGFWWAKQKLTVERNPRLYAWMQKNFMANWRNISSGRIWTPLTSAFAHQDLGHFFFNGFTFYFMAPFALNILGSRQFLFLYLGGGVIAQLGSTVYSNVFQRRDPYSLGASAAIYSTISFLAFATPRTTLLLYGIIPVPIWLAVGGIFMYDTYRTAADQGGTTNTSAHVGGLMAGAGYFFLRRFRIL</sequence>
<keyword evidence="5 7" id="KW-1133">Transmembrane helix</keyword>
<proteinExistence type="inferred from homology"/>
<feature type="transmembrane region" description="Helical" evidence="7">
    <location>
        <begin position="142"/>
        <end position="162"/>
    </location>
</feature>
<dbReference type="GO" id="GO:0006465">
    <property type="term" value="P:signal peptide processing"/>
    <property type="evidence" value="ECO:0007669"/>
    <property type="project" value="TreeGrafter"/>
</dbReference>
<evidence type="ECO:0000256" key="2">
    <source>
        <dbReference type="ARBA" id="ARBA00009045"/>
    </source>
</evidence>
<keyword evidence="10" id="KW-1185">Reference proteome</keyword>
<evidence type="ECO:0000256" key="7">
    <source>
        <dbReference type="SAM" id="Phobius"/>
    </source>
</evidence>
<keyword evidence="3 7" id="KW-0812">Transmembrane</keyword>
<evidence type="ECO:0000313" key="9">
    <source>
        <dbReference type="EMBL" id="KAJ7368094.1"/>
    </source>
</evidence>
<evidence type="ECO:0000256" key="1">
    <source>
        <dbReference type="ARBA" id="ARBA00004141"/>
    </source>
</evidence>
<dbReference type="AlphaFoldDB" id="A0AAD7F4C8"/>
<keyword evidence="6 7" id="KW-0472">Membrane</keyword>
<comment type="subcellular location">
    <subcellularLocation>
        <location evidence="1">Membrane</location>
        <topology evidence="1">Multi-pass membrane protein</topology>
    </subcellularLocation>
</comment>
<evidence type="ECO:0000256" key="5">
    <source>
        <dbReference type="ARBA" id="ARBA00022989"/>
    </source>
</evidence>
<feature type="transmembrane region" description="Helical" evidence="7">
    <location>
        <begin position="50"/>
        <end position="69"/>
    </location>
</feature>
<protein>
    <recommendedName>
        <fullName evidence="8">Peptidase S54 rhomboid domain-containing protein</fullName>
    </recommendedName>
</protein>
<keyword evidence="4" id="KW-0378">Hydrolase</keyword>
<gene>
    <name evidence="9" type="ORF">DFH08DRAFT_830305</name>
</gene>
<feature type="transmembrane region" description="Helical" evidence="7">
    <location>
        <begin position="224"/>
        <end position="243"/>
    </location>
</feature>
<dbReference type="GO" id="GO:0004252">
    <property type="term" value="F:serine-type endopeptidase activity"/>
    <property type="evidence" value="ECO:0007669"/>
    <property type="project" value="InterPro"/>
</dbReference>
<dbReference type="PANTHER" id="PTHR43731:SF14">
    <property type="entry name" value="PRESENILIN-ASSOCIATED RHOMBOID-LIKE PROTEIN, MITOCHONDRIAL"/>
    <property type="match status" value="1"/>
</dbReference>
<reference evidence="9" key="1">
    <citation type="submission" date="2023-03" db="EMBL/GenBank/DDBJ databases">
        <title>Massive genome expansion in bonnet fungi (Mycena s.s.) driven by repeated elements and novel gene families across ecological guilds.</title>
        <authorList>
            <consortium name="Lawrence Berkeley National Laboratory"/>
            <person name="Harder C.B."/>
            <person name="Miyauchi S."/>
            <person name="Viragh M."/>
            <person name="Kuo A."/>
            <person name="Thoen E."/>
            <person name="Andreopoulos B."/>
            <person name="Lu D."/>
            <person name="Skrede I."/>
            <person name="Drula E."/>
            <person name="Henrissat B."/>
            <person name="Morin E."/>
            <person name="Kohler A."/>
            <person name="Barry K."/>
            <person name="LaButti K."/>
            <person name="Morin E."/>
            <person name="Salamov A."/>
            <person name="Lipzen A."/>
            <person name="Mereny Z."/>
            <person name="Hegedus B."/>
            <person name="Baldrian P."/>
            <person name="Stursova M."/>
            <person name="Weitz H."/>
            <person name="Taylor A."/>
            <person name="Grigoriev I.V."/>
            <person name="Nagy L.G."/>
            <person name="Martin F."/>
            <person name="Kauserud H."/>
        </authorList>
    </citation>
    <scope>NUCLEOTIDE SEQUENCE</scope>
    <source>
        <strain evidence="9">CBHHK002</strain>
    </source>
</reference>
<dbReference type="InterPro" id="IPR022764">
    <property type="entry name" value="Peptidase_S54_rhomboid_dom"/>
</dbReference>
<feature type="transmembrane region" description="Helical" evidence="7">
    <location>
        <begin position="192"/>
        <end position="212"/>
    </location>
</feature>
<accession>A0AAD7F4C8</accession>
<name>A0AAD7F4C8_9AGAR</name>
<dbReference type="Pfam" id="PF01694">
    <property type="entry name" value="Rhomboid"/>
    <property type="match status" value="1"/>
</dbReference>
<feature type="transmembrane region" description="Helical" evidence="7">
    <location>
        <begin position="117"/>
        <end position="135"/>
    </location>
</feature>
<evidence type="ECO:0000256" key="3">
    <source>
        <dbReference type="ARBA" id="ARBA00022692"/>
    </source>
</evidence>
<dbReference type="InterPro" id="IPR035952">
    <property type="entry name" value="Rhomboid-like_sf"/>
</dbReference>
<dbReference type="EMBL" id="JARIHO010000001">
    <property type="protein sequence ID" value="KAJ7368094.1"/>
    <property type="molecule type" value="Genomic_DNA"/>
</dbReference>
<dbReference type="GO" id="GO:0016020">
    <property type="term" value="C:membrane"/>
    <property type="evidence" value="ECO:0007669"/>
    <property type="project" value="UniProtKB-SubCell"/>
</dbReference>
<dbReference type="Gene3D" id="1.20.1540.10">
    <property type="entry name" value="Rhomboid-like"/>
    <property type="match status" value="1"/>
</dbReference>
<dbReference type="PANTHER" id="PTHR43731">
    <property type="entry name" value="RHOMBOID PROTEASE"/>
    <property type="match status" value="1"/>
</dbReference>
<evidence type="ECO:0000259" key="8">
    <source>
        <dbReference type="Pfam" id="PF01694"/>
    </source>
</evidence>
<dbReference type="SUPFAM" id="SSF144091">
    <property type="entry name" value="Rhomboid-like"/>
    <property type="match status" value="1"/>
</dbReference>
<feature type="domain" description="Peptidase S54 rhomboid" evidence="8">
    <location>
        <begin position="99"/>
        <end position="243"/>
    </location>
</feature>
<organism evidence="9 10">
    <name type="scientific">Mycena albidolilacea</name>
    <dbReference type="NCBI Taxonomy" id="1033008"/>
    <lineage>
        <taxon>Eukaryota</taxon>
        <taxon>Fungi</taxon>
        <taxon>Dikarya</taxon>
        <taxon>Basidiomycota</taxon>
        <taxon>Agaricomycotina</taxon>
        <taxon>Agaricomycetes</taxon>
        <taxon>Agaricomycetidae</taxon>
        <taxon>Agaricales</taxon>
        <taxon>Marasmiineae</taxon>
        <taxon>Mycenaceae</taxon>
        <taxon>Mycena</taxon>
    </lineage>
</organism>
<evidence type="ECO:0000256" key="6">
    <source>
        <dbReference type="ARBA" id="ARBA00023136"/>
    </source>
</evidence>
<dbReference type="Proteomes" id="UP001218218">
    <property type="component" value="Unassembled WGS sequence"/>
</dbReference>
<dbReference type="InterPro" id="IPR050925">
    <property type="entry name" value="Rhomboid_protease_S54"/>
</dbReference>
<comment type="similarity">
    <text evidence="2">Belongs to the peptidase S54 family.</text>
</comment>
<comment type="caution">
    <text evidence="9">The sequence shown here is derived from an EMBL/GenBank/DDBJ whole genome shotgun (WGS) entry which is preliminary data.</text>
</comment>
<evidence type="ECO:0000256" key="4">
    <source>
        <dbReference type="ARBA" id="ARBA00022801"/>
    </source>
</evidence>